<comment type="similarity">
    <text evidence="1">Belongs to the short-chain dehydrogenases/reductases (SDR) family.</text>
</comment>
<proteinExistence type="inferred from homology"/>
<protein>
    <submittedName>
        <fullName evidence="3">Oxidoreductase</fullName>
    </submittedName>
</protein>
<evidence type="ECO:0000256" key="1">
    <source>
        <dbReference type="ARBA" id="ARBA00006484"/>
    </source>
</evidence>
<dbReference type="InterPro" id="IPR002347">
    <property type="entry name" value="SDR_fam"/>
</dbReference>
<dbReference type="PRINTS" id="PR00080">
    <property type="entry name" value="SDRFAMILY"/>
</dbReference>
<dbReference type="Proteomes" id="UP000028547">
    <property type="component" value="Unassembled WGS sequence"/>
</dbReference>
<dbReference type="PRINTS" id="PR00081">
    <property type="entry name" value="GDHRDH"/>
</dbReference>
<dbReference type="RefSeq" id="WP_043396972.1">
    <property type="nucleotide sequence ID" value="NZ_JPMI01000123.1"/>
</dbReference>
<keyword evidence="2" id="KW-0560">Oxidoreductase</keyword>
<dbReference type="CDD" id="cd05233">
    <property type="entry name" value="SDR_c"/>
    <property type="match status" value="1"/>
</dbReference>
<organism evidence="3 4">
    <name type="scientific">Archangium violaceum Cb vi76</name>
    <dbReference type="NCBI Taxonomy" id="1406225"/>
    <lineage>
        <taxon>Bacteria</taxon>
        <taxon>Pseudomonadati</taxon>
        <taxon>Myxococcota</taxon>
        <taxon>Myxococcia</taxon>
        <taxon>Myxococcales</taxon>
        <taxon>Cystobacterineae</taxon>
        <taxon>Archangiaceae</taxon>
        <taxon>Archangium</taxon>
    </lineage>
</organism>
<evidence type="ECO:0000313" key="3">
    <source>
        <dbReference type="EMBL" id="KFA91912.1"/>
    </source>
</evidence>
<name>A0A084STX7_9BACT</name>
<dbReference type="EMBL" id="JPMI01000123">
    <property type="protein sequence ID" value="KFA91912.1"/>
    <property type="molecule type" value="Genomic_DNA"/>
</dbReference>
<evidence type="ECO:0000256" key="2">
    <source>
        <dbReference type="ARBA" id="ARBA00023002"/>
    </source>
</evidence>
<comment type="caution">
    <text evidence="3">The sequence shown here is derived from an EMBL/GenBank/DDBJ whole genome shotgun (WGS) entry which is preliminary data.</text>
</comment>
<dbReference type="PANTHER" id="PTHR43943">
    <property type="entry name" value="DEHYDROGENASE/REDUCTASE (SDR FAMILY) MEMBER 4"/>
    <property type="match status" value="1"/>
</dbReference>
<dbReference type="FunFam" id="3.40.50.720:FF:000084">
    <property type="entry name" value="Short-chain dehydrogenase reductase"/>
    <property type="match status" value="1"/>
</dbReference>
<dbReference type="AlphaFoldDB" id="A0A084STX7"/>
<reference evidence="3 4" key="1">
    <citation type="submission" date="2014-07" db="EMBL/GenBank/DDBJ databases">
        <title>Draft Genome Sequence of Gephyronic Acid Producer, Cystobacter violaceus Strain Cb vi76.</title>
        <authorList>
            <person name="Stevens D.C."/>
            <person name="Young J."/>
            <person name="Carmichael R."/>
            <person name="Tan J."/>
            <person name="Taylor R.E."/>
        </authorList>
    </citation>
    <scope>NUCLEOTIDE SEQUENCE [LARGE SCALE GENOMIC DNA]</scope>
    <source>
        <strain evidence="3 4">Cb vi76</strain>
    </source>
</reference>
<accession>A0A084STX7</accession>
<dbReference type="InterPro" id="IPR036291">
    <property type="entry name" value="NAD(P)-bd_dom_sf"/>
</dbReference>
<sequence>MDFELRNRRALVTGSTFGIGFAIARGLAAEGASVVVNGRKAESVDNAVARIRKEVPGAQVEGVVADSGTAEGAQAVFSRVPSVDILVNNLGIFEPKPFFEIPDSDWMRFFEVNVLSGVRFSRHYAPGMRERLWGRILFVSSESALNIPKEMIHYGMTKTAQLSVSRGLAIELAGTGVTVNALLPGPTKTEGVQDFVQNLATGSGRTLQQTEADFFKNERPTSLLRRFATPEEVAHLAVYLCSPRASATTGSALRVDGGTANYIV</sequence>
<dbReference type="SUPFAM" id="SSF51735">
    <property type="entry name" value="NAD(P)-binding Rossmann-fold domains"/>
    <property type="match status" value="1"/>
</dbReference>
<evidence type="ECO:0000313" key="4">
    <source>
        <dbReference type="Proteomes" id="UP000028547"/>
    </source>
</evidence>
<dbReference type="GO" id="GO:0016491">
    <property type="term" value="F:oxidoreductase activity"/>
    <property type="evidence" value="ECO:0007669"/>
    <property type="project" value="UniProtKB-KW"/>
</dbReference>
<dbReference type="PANTHER" id="PTHR43943:SF17">
    <property type="entry name" value="3-PHENYLPROPIONATE-DIHYDRODIOL_CINNAMIC ACID-DIHYDRODIOL DEHYDROGENASE"/>
    <property type="match status" value="1"/>
</dbReference>
<dbReference type="Gene3D" id="3.40.50.720">
    <property type="entry name" value="NAD(P)-binding Rossmann-like Domain"/>
    <property type="match status" value="1"/>
</dbReference>
<dbReference type="Pfam" id="PF13561">
    <property type="entry name" value="adh_short_C2"/>
    <property type="match status" value="1"/>
</dbReference>
<gene>
    <name evidence="3" type="ORF">Q664_18965</name>
</gene>